<evidence type="ECO:0000313" key="1">
    <source>
        <dbReference type="EMBL" id="RYQ83748.1"/>
    </source>
</evidence>
<dbReference type="Gene3D" id="3.60.10.10">
    <property type="entry name" value="Endonuclease/exonuclease/phosphatase"/>
    <property type="match status" value="1"/>
</dbReference>
<dbReference type="EMBL" id="SDMP01000020">
    <property type="protein sequence ID" value="RYQ83752.1"/>
    <property type="molecule type" value="Genomic_DNA"/>
</dbReference>
<dbReference type="PANTHER" id="PTHR36792">
    <property type="entry name" value="EXPRESSED PROTEIN"/>
    <property type="match status" value="1"/>
</dbReference>
<dbReference type="SMR" id="A0A444X2F1"/>
<dbReference type="Proteomes" id="UP000289738">
    <property type="component" value="Chromosome B10"/>
</dbReference>
<dbReference type="PANTHER" id="PTHR36792:SF5">
    <property type="entry name" value="SEL1 REPEAT PROTEIN"/>
    <property type="match status" value="1"/>
</dbReference>
<dbReference type="InterPro" id="IPR036691">
    <property type="entry name" value="Endo/exonu/phosph_ase_sf"/>
</dbReference>
<protein>
    <submittedName>
        <fullName evidence="2">Uncharacterized protein</fullName>
    </submittedName>
</protein>
<dbReference type="EMBL" id="SDMP01000020">
    <property type="protein sequence ID" value="RYQ83748.1"/>
    <property type="molecule type" value="Genomic_DNA"/>
</dbReference>
<reference evidence="2 3" key="1">
    <citation type="submission" date="2019-01" db="EMBL/GenBank/DDBJ databases">
        <title>Sequencing of cultivated peanut Arachis hypogaea provides insights into genome evolution and oil improvement.</title>
        <authorList>
            <person name="Chen X."/>
        </authorList>
    </citation>
    <scope>NUCLEOTIDE SEQUENCE [LARGE SCALE GENOMIC DNA]</scope>
    <source>
        <strain evidence="3">cv. Fuhuasheng</strain>
        <strain evidence="2">GDAAS-fuhuasheng2018</strain>
        <tissue evidence="2">Leaves</tissue>
    </source>
</reference>
<comment type="caution">
    <text evidence="2">The sequence shown here is derived from an EMBL/GenBank/DDBJ whole genome shotgun (WGS) entry which is preliminary data.</text>
</comment>
<dbReference type="STRING" id="3818.A0A444X2F1"/>
<accession>A0A444X2F1</accession>
<sequence length="98" mass="10609">MDSSSGIESNGCVPLSGVVADCVKRWFRDILKEAKAGDINMQVLVGQMYYSGYGVPRDDQKGSVSVSMSLFHSRLCFVCSHLTSGQKDVSSVLDSDQP</sequence>
<evidence type="ECO:0000313" key="2">
    <source>
        <dbReference type="EMBL" id="RYQ83752.1"/>
    </source>
</evidence>
<evidence type="ECO:0000313" key="3">
    <source>
        <dbReference type="Proteomes" id="UP000289738"/>
    </source>
</evidence>
<keyword evidence="3" id="KW-1185">Reference proteome</keyword>
<organism evidence="2 3">
    <name type="scientific">Arachis hypogaea</name>
    <name type="common">Peanut</name>
    <dbReference type="NCBI Taxonomy" id="3818"/>
    <lineage>
        <taxon>Eukaryota</taxon>
        <taxon>Viridiplantae</taxon>
        <taxon>Streptophyta</taxon>
        <taxon>Embryophyta</taxon>
        <taxon>Tracheophyta</taxon>
        <taxon>Spermatophyta</taxon>
        <taxon>Magnoliopsida</taxon>
        <taxon>eudicotyledons</taxon>
        <taxon>Gunneridae</taxon>
        <taxon>Pentapetalae</taxon>
        <taxon>rosids</taxon>
        <taxon>fabids</taxon>
        <taxon>Fabales</taxon>
        <taxon>Fabaceae</taxon>
        <taxon>Papilionoideae</taxon>
        <taxon>50 kb inversion clade</taxon>
        <taxon>dalbergioids sensu lato</taxon>
        <taxon>Dalbergieae</taxon>
        <taxon>Pterocarpus clade</taxon>
        <taxon>Arachis</taxon>
    </lineage>
</organism>
<dbReference type="Gramene" id="arahy.Tifrunner.gnm2.ann2.Ah20g201600.1">
    <property type="protein sequence ID" value="arahy.Tifrunner.gnm2.ann2.Ah20g201600.1-CDS"/>
    <property type="gene ID" value="arahy.Tifrunner.gnm2.ann2.Ah20g201600"/>
</dbReference>
<proteinExistence type="predicted"/>
<name>A0A444X2F1_ARAHY</name>
<gene>
    <name evidence="1" type="ORF">Ahy_B10g102564</name>
    <name evidence="2" type="ORF">Ahy_B10g102569</name>
</gene>
<dbReference type="AlphaFoldDB" id="A0A444X2F1"/>